<protein>
    <recommendedName>
        <fullName evidence="2">Dipeptidase</fullName>
        <ecNumber evidence="2">3.4.13.19</ecNumber>
    </recommendedName>
</protein>
<dbReference type="InterPro" id="IPR008257">
    <property type="entry name" value="Pept_M19"/>
</dbReference>
<accession>A0A9P4HM91</accession>
<comment type="similarity">
    <text evidence="2">Belongs to the metallo-dependent hydrolases superfamily. Peptidase M19 family.</text>
</comment>
<proteinExistence type="inferred from homology"/>
<evidence type="ECO:0000256" key="1">
    <source>
        <dbReference type="ARBA" id="ARBA00022997"/>
    </source>
</evidence>
<dbReference type="SUPFAM" id="SSF51556">
    <property type="entry name" value="Metallo-dependent hydrolases"/>
    <property type="match status" value="1"/>
</dbReference>
<dbReference type="EMBL" id="ML978744">
    <property type="protein sequence ID" value="KAF2084220.1"/>
    <property type="molecule type" value="Genomic_DNA"/>
</dbReference>
<evidence type="ECO:0000313" key="3">
    <source>
        <dbReference type="EMBL" id="KAF2084220.1"/>
    </source>
</evidence>
<dbReference type="PANTHER" id="PTHR10443">
    <property type="entry name" value="MICROSOMAL DIPEPTIDASE"/>
    <property type="match status" value="1"/>
</dbReference>
<keyword evidence="4" id="KW-1185">Reference proteome</keyword>
<keyword evidence="2" id="KW-0479">Metal-binding</keyword>
<dbReference type="GO" id="GO:0006508">
    <property type="term" value="P:proteolysis"/>
    <property type="evidence" value="ECO:0007669"/>
    <property type="project" value="UniProtKB-KW"/>
</dbReference>
<dbReference type="Gene3D" id="3.20.20.140">
    <property type="entry name" value="Metal-dependent hydrolases"/>
    <property type="match status" value="1"/>
</dbReference>
<keyword evidence="2" id="KW-0645">Protease</keyword>
<comment type="cofactor">
    <cofactor evidence="2">
        <name>Zn(2+)</name>
        <dbReference type="ChEBI" id="CHEBI:29105"/>
    </cofactor>
</comment>
<keyword evidence="2" id="KW-0482">Metalloprotease</keyword>
<dbReference type="Pfam" id="PF01244">
    <property type="entry name" value="Peptidase_M19"/>
    <property type="match status" value="1"/>
</dbReference>
<dbReference type="AlphaFoldDB" id="A0A9P4HM91"/>
<sequence>MWYGFTWFAMGYLRCTSVECRAKKILRQNPLIGTDGHNDFLIKTRILYDGNITSDDFRSKFERGGMELQVDKPRLEESKIGGVFWSAFMPCPANGSDFSNENYAPIVHDTYEQLELYHRLGAVYPRYFTPTPNATAANETWNRGTSEGSRRMDWFQFIAPVIIEGLHQIGNSVDNLRHYHRLGVRYATLTWNCHNIYADAACVINEKGQTVKSSPHWGGLSTQGRDIVLEMNRLGMMVDLSHVSVDTMRDALIGDGDFKNWHGSVAPPIFSHSSAYALCPHPRNVPDDILQLVKLRNSIVMVNFNPGFISCVESNDGTGIPIVYQPNNTIHQVVRHIKYIGDLIGYEHVGLGSDFDGIEDTPRGLEDVSKYPDLVKELLRQGVDDADVVKIVGRNILRVWQEVDDVAMRFIAAGEHATIGV</sequence>
<comment type="catalytic activity">
    <reaction evidence="2">
        <text>an L-aminoacyl-L-amino acid + H2O = 2 an L-alpha-amino acid</text>
        <dbReference type="Rhea" id="RHEA:48940"/>
        <dbReference type="ChEBI" id="CHEBI:15377"/>
        <dbReference type="ChEBI" id="CHEBI:59869"/>
        <dbReference type="ChEBI" id="CHEBI:77460"/>
        <dbReference type="EC" id="3.4.13.19"/>
    </reaction>
</comment>
<dbReference type="EC" id="3.4.13.19" evidence="2"/>
<dbReference type="PANTHER" id="PTHR10443:SF12">
    <property type="entry name" value="DIPEPTIDASE"/>
    <property type="match status" value="1"/>
</dbReference>
<dbReference type="PROSITE" id="PS51365">
    <property type="entry name" value="RENAL_DIPEPTIDASE_2"/>
    <property type="match status" value="1"/>
</dbReference>
<comment type="caution">
    <text evidence="3">The sequence shown here is derived from an EMBL/GenBank/DDBJ whole genome shotgun (WGS) entry which is preliminary data.</text>
</comment>
<evidence type="ECO:0000313" key="4">
    <source>
        <dbReference type="Proteomes" id="UP000799776"/>
    </source>
</evidence>
<keyword evidence="1 2" id="KW-0224">Dipeptidase</keyword>
<dbReference type="Proteomes" id="UP000799776">
    <property type="component" value="Unassembled WGS sequence"/>
</dbReference>
<evidence type="ECO:0000256" key="2">
    <source>
        <dbReference type="RuleBase" id="RU341113"/>
    </source>
</evidence>
<dbReference type="InterPro" id="IPR032466">
    <property type="entry name" value="Metal_Hydrolase"/>
</dbReference>
<dbReference type="GO" id="GO:0046872">
    <property type="term" value="F:metal ion binding"/>
    <property type="evidence" value="ECO:0007669"/>
    <property type="project" value="UniProtKB-UniRule"/>
</dbReference>
<dbReference type="GO" id="GO:0070573">
    <property type="term" value="F:metallodipeptidase activity"/>
    <property type="evidence" value="ECO:0007669"/>
    <property type="project" value="InterPro"/>
</dbReference>
<gene>
    <name evidence="3" type="ORF">K490DRAFT_49703</name>
</gene>
<name>A0A9P4HM91_9PEZI</name>
<dbReference type="OrthoDB" id="445695at2759"/>
<reference evidence="3" key="1">
    <citation type="journal article" date="2020" name="Stud. Mycol.">
        <title>101 Dothideomycetes genomes: a test case for predicting lifestyles and emergence of pathogens.</title>
        <authorList>
            <person name="Haridas S."/>
            <person name="Albert R."/>
            <person name="Binder M."/>
            <person name="Bloem J."/>
            <person name="Labutti K."/>
            <person name="Salamov A."/>
            <person name="Andreopoulos B."/>
            <person name="Baker S."/>
            <person name="Barry K."/>
            <person name="Bills G."/>
            <person name="Bluhm B."/>
            <person name="Cannon C."/>
            <person name="Castanera R."/>
            <person name="Culley D."/>
            <person name="Daum C."/>
            <person name="Ezra D."/>
            <person name="Gonzalez J."/>
            <person name="Henrissat B."/>
            <person name="Kuo A."/>
            <person name="Liang C."/>
            <person name="Lipzen A."/>
            <person name="Lutzoni F."/>
            <person name="Magnuson J."/>
            <person name="Mondo S."/>
            <person name="Nolan M."/>
            <person name="Ohm R."/>
            <person name="Pangilinan J."/>
            <person name="Park H.-J."/>
            <person name="Ramirez L."/>
            <person name="Alfaro M."/>
            <person name="Sun H."/>
            <person name="Tritt A."/>
            <person name="Yoshinaga Y."/>
            <person name="Zwiers L.-H."/>
            <person name="Turgeon B."/>
            <person name="Goodwin S."/>
            <person name="Spatafora J."/>
            <person name="Crous P."/>
            <person name="Grigoriev I."/>
        </authorList>
    </citation>
    <scope>NUCLEOTIDE SEQUENCE</scope>
    <source>
        <strain evidence="3">CBS 121410</strain>
    </source>
</reference>
<keyword evidence="2" id="KW-0862">Zinc</keyword>
<keyword evidence="2" id="KW-0378">Hydrolase</keyword>
<organism evidence="3 4">
    <name type="scientific">Saccharata proteae CBS 121410</name>
    <dbReference type="NCBI Taxonomy" id="1314787"/>
    <lineage>
        <taxon>Eukaryota</taxon>
        <taxon>Fungi</taxon>
        <taxon>Dikarya</taxon>
        <taxon>Ascomycota</taxon>
        <taxon>Pezizomycotina</taxon>
        <taxon>Dothideomycetes</taxon>
        <taxon>Dothideomycetes incertae sedis</taxon>
        <taxon>Botryosphaeriales</taxon>
        <taxon>Saccharataceae</taxon>
        <taxon>Saccharata</taxon>
    </lineage>
</organism>
<dbReference type="CDD" id="cd01301">
    <property type="entry name" value="rDP_like"/>
    <property type="match status" value="1"/>
</dbReference>